<dbReference type="SUPFAM" id="SSF56112">
    <property type="entry name" value="Protein kinase-like (PK-like)"/>
    <property type="match status" value="3"/>
</dbReference>
<evidence type="ECO:0000256" key="4">
    <source>
        <dbReference type="ARBA" id="ARBA00022840"/>
    </source>
</evidence>
<dbReference type="InterPro" id="IPR011009">
    <property type="entry name" value="Kinase-like_dom_sf"/>
</dbReference>
<dbReference type="CDD" id="cd00180">
    <property type="entry name" value="PKc"/>
    <property type="match status" value="1"/>
</dbReference>
<dbReference type="PANTHER" id="PTHR44329">
    <property type="entry name" value="SERINE/THREONINE-PROTEIN KINASE TNNI3K-RELATED"/>
    <property type="match status" value="1"/>
</dbReference>
<gene>
    <name evidence="6" type="ORF">CTheo_5585</name>
</gene>
<comment type="caution">
    <text evidence="6">The sequence shown here is derived from an EMBL/GenBank/DDBJ whole genome shotgun (WGS) entry which is preliminary data.</text>
</comment>
<accession>A0A5N5QH64</accession>
<keyword evidence="2" id="KW-0547">Nucleotide-binding</keyword>
<dbReference type="InterPro" id="IPR051681">
    <property type="entry name" value="Ser/Thr_Kinases-Pseudokinases"/>
</dbReference>
<dbReference type="GO" id="GO:0005524">
    <property type="term" value="F:ATP binding"/>
    <property type="evidence" value="ECO:0007669"/>
    <property type="project" value="InterPro"/>
</dbReference>
<evidence type="ECO:0000313" key="7">
    <source>
        <dbReference type="Proteomes" id="UP000383932"/>
    </source>
</evidence>
<keyword evidence="1" id="KW-0808">Transferase</keyword>
<dbReference type="Gene3D" id="1.10.510.10">
    <property type="entry name" value="Transferase(Phosphotransferase) domain 1"/>
    <property type="match status" value="3"/>
</dbReference>
<protein>
    <submittedName>
        <fullName evidence="6">LPS-assembly protein LptD</fullName>
    </submittedName>
</protein>
<evidence type="ECO:0000259" key="5">
    <source>
        <dbReference type="PROSITE" id="PS50011"/>
    </source>
</evidence>
<evidence type="ECO:0000256" key="1">
    <source>
        <dbReference type="ARBA" id="ARBA00022679"/>
    </source>
</evidence>
<dbReference type="OrthoDB" id="3169417at2759"/>
<feature type="domain" description="Protein kinase" evidence="5">
    <location>
        <begin position="679"/>
        <end position="988"/>
    </location>
</feature>
<proteinExistence type="predicted"/>
<dbReference type="PROSITE" id="PS00108">
    <property type="entry name" value="PROTEIN_KINASE_ST"/>
    <property type="match status" value="1"/>
</dbReference>
<evidence type="ECO:0000256" key="2">
    <source>
        <dbReference type="ARBA" id="ARBA00022741"/>
    </source>
</evidence>
<dbReference type="Proteomes" id="UP000383932">
    <property type="component" value="Unassembled WGS sequence"/>
</dbReference>
<keyword evidence="4" id="KW-0067">ATP-binding</keyword>
<dbReference type="EMBL" id="SSOP01000132">
    <property type="protein sequence ID" value="KAB5590969.1"/>
    <property type="molecule type" value="Genomic_DNA"/>
</dbReference>
<evidence type="ECO:0000256" key="3">
    <source>
        <dbReference type="ARBA" id="ARBA00022777"/>
    </source>
</evidence>
<feature type="domain" description="Protein kinase" evidence="5">
    <location>
        <begin position="297"/>
        <end position="663"/>
    </location>
</feature>
<keyword evidence="7" id="KW-1185">Reference proteome</keyword>
<sequence length="1572" mass="176263">MTSAQPSLKLLGLNTDDIQDITTFVDIGRVSDYQYEEAGFGGSADIFCGTYNLKNGAIIQVAIKCIRANEFDGRDREYEDKLRKKLTRELKIWHALRRGTNIIELLGVITGIGPLPSPVCELCAWNLQDMTDTLQGLSYMHEFQPDPIVHGDIKSHNILVTADERAMLCDFGRSRLPRDLDQPRVGKSENEENRSSPFGATLRYMSPELFISDAVSPTPASDMWAYGCVALEILCRIQPYHDISNDFEVVEVIKQGRIPSDRPRGARARLVNDSLWSTLLTCWSEQNWRPSSRAFLERLTQMLNDGEISASPVLLDLLPPAMGEPGRTGEQPAFKRMDVGRATSIIINGTLLTIVNRRSAKLVSNNSRKPDSKVVIKVPRLNILRRRVTSRFGIKHKNIIALLGINSSFSPHPGIVFEYCAGGNLVTYRKDHVMEMDHDSTTRPPKPQANAYSLMCDILEALQYLHNFPVPIPQGDLVPENVMVSAAGLAKVSLFSFGRIISAIPAAATLTTSVGPLLPFRWMSPELLLSNIPTTESDMWAMGCVGFWVCISAQMVKFPNNHSRDHGTKQILTGLRPFAGHLRDDFAGVESVQGLPPGVLSRIDYADTLGERTIVPRQSSWITNGIWSQISRCWTLNPLLRPSAERFLSVMNELGDAKRESWIPVGVRDLAGRVKGPVDERLDQVGFGRIGVARAVTAWVQYHSGRMRFQDHIVDLNMFRTTYSPNWYSKNVQVVIKHESDRVMMRKSYDIDAYITGIRHEIVIMAQLDHPNICKLLGIDTSHEHFPAIVFEFCSNETLNEYMYEREGTFLEKMSIARDIASALQYMHEHANGAIVHGNLEPASVFIVDGRAKLTNFSCAFQFVAHHAQGIIPLSSIVSCLYGFSRYRSPEFINKRREEFTPLPTIASDVWSFGCLLLRMFGKDLDFLDHDVSNREMETKILFGEAPRITGDERAKVEPRVLPIVESILARDPEARPLMKDVLARIELQARPTNPDSNISAGPPGSASMIETVLSGVTYTKIGTIQRRLAWPLHKDDTLVQSGRVTKDEVVCAVAIHAQTTMMTVDPERGPFLPHSRPSQARLLLLHSLRTNTRAVITAALASTFLLSGLILTDTPRAALHLVSSTFATGTSREQWPTTCSPAEWSDGTWQRKSPESYPLEHFLSLYPYNASEPDANSKTYTPTPDVARDPLAPLGFKGCVSGRERDWHLGMRDDGTPDRNHPDLWEYVIRGASYDWVPRSPACRRYNERVGPEEFVRSLAERGGWFLVGDSVTEQHFFAMSCLLYPHIRATPDYRPTGGSGPRDWPQNLYLNPSSPLVSQLSLPHGFDIQRTPLVTFRRVDLLFDKPELDDIHRSMHHDSSSVPDTLFGPDASESYNLSPKTYLDQFTSPLPDANYRKLIVSTAGHWTTGSLPGARDPDDPNASASNPAVYKTFVESVRVWTAQVSKALSAPKQGSGLKNSEREVLIRAYLPGHEYDCHKETGPLDEVREFSQEWYNWSWIGRMNEAFKAAIAKQGNSQIRYLGLDRMALLRPDAHSLSDCLHIQIGAGIFEGWSRYIWHYDEDSSRLGRA</sequence>
<dbReference type="PROSITE" id="PS50011">
    <property type="entry name" value="PROTEIN_KINASE_DOM"/>
    <property type="match status" value="3"/>
</dbReference>
<organism evidence="6 7">
    <name type="scientific">Ceratobasidium theobromae</name>
    <dbReference type="NCBI Taxonomy" id="1582974"/>
    <lineage>
        <taxon>Eukaryota</taxon>
        <taxon>Fungi</taxon>
        <taxon>Dikarya</taxon>
        <taxon>Basidiomycota</taxon>
        <taxon>Agaricomycotina</taxon>
        <taxon>Agaricomycetes</taxon>
        <taxon>Cantharellales</taxon>
        <taxon>Ceratobasidiaceae</taxon>
        <taxon>Ceratobasidium</taxon>
    </lineage>
</organism>
<dbReference type="InterPro" id="IPR008271">
    <property type="entry name" value="Ser/Thr_kinase_AS"/>
</dbReference>
<reference evidence="6 7" key="1">
    <citation type="journal article" date="2019" name="Fungal Biol. Biotechnol.">
        <title>Draft genome sequence of fastidious pathogen Ceratobasidium theobromae, which causes vascular-streak dieback in Theobroma cacao.</title>
        <authorList>
            <person name="Ali S.S."/>
            <person name="Asman A."/>
            <person name="Shao J."/>
            <person name="Firmansyah A.P."/>
            <person name="Susilo A.W."/>
            <person name="Rosmana A."/>
            <person name="McMahon P."/>
            <person name="Junaid M."/>
            <person name="Guest D."/>
            <person name="Kheng T.Y."/>
            <person name="Meinhardt L.W."/>
            <person name="Bailey B.A."/>
        </authorList>
    </citation>
    <scope>NUCLEOTIDE SEQUENCE [LARGE SCALE GENOMIC DNA]</scope>
    <source>
        <strain evidence="6 7">CT2</strain>
    </source>
</reference>
<keyword evidence="3" id="KW-0418">Kinase</keyword>
<dbReference type="Pfam" id="PF00069">
    <property type="entry name" value="Pkinase"/>
    <property type="match status" value="2"/>
</dbReference>
<feature type="domain" description="Protein kinase" evidence="5">
    <location>
        <begin position="32"/>
        <end position="303"/>
    </location>
</feature>
<name>A0A5N5QH64_9AGAM</name>
<evidence type="ECO:0000313" key="6">
    <source>
        <dbReference type="EMBL" id="KAB5590969.1"/>
    </source>
</evidence>
<dbReference type="InterPro" id="IPR000719">
    <property type="entry name" value="Prot_kinase_dom"/>
</dbReference>
<dbReference type="InterPro" id="IPR001245">
    <property type="entry name" value="Ser-Thr/Tyr_kinase_cat_dom"/>
</dbReference>
<dbReference type="PANTHER" id="PTHR44329:SF288">
    <property type="entry name" value="MITOGEN-ACTIVATED PROTEIN KINASE KINASE KINASE 20"/>
    <property type="match status" value="1"/>
</dbReference>
<dbReference type="Pfam" id="PF07714">
    <property type="entry name" value="PK_Tyr_Ser-Thr"/>
    <property type="match status" value="1"/>
</dbReference>
<dbReference type="GO" id="GO:0004674">
    <property type="term" value="F:protein serine/threonine kinase activity"/>
    <property type="evidence" value="ECO:0007669"/>
    <property type="project" value="TreeGrafter"/>
</dbReference>
<dbReference type="SMART" id="SM00220">
    <property type="entry name" value="S_TKc"/>
    <property type="match status" value="2"/>
</dbReference>